<evidence type="ECO:0008006" key="3">
    <source>
        <dbReference type="Google" id="ProtNLM"/>
    </source>
</evidence>
<dbReference type="EMBL" id="JAJEQW010000002">
    <property type="protein sequence ID" value="MCC2241235.1"/>
    <property type="molecule type" value="Genomic_DNA"/>
</dbReference>
<comment type="caution">
    <text evidence="1">The sequence shown here is derived from an EMBL/GenBank/DDBJ whole genome shotgun (WGS) entry which is preliminary data.</text>
</comment>
<dbReference type="Proteomes" id="UP001198893">
    <property type="component" value="Unassembled WGS sequence"/>
</dbReference>
<dbReference type="RefSeq" id="WP_227709618.1">
    <property type="nucleotide sequence ID" value="NZ_JAJEQW010000002.1"/>
</dbReference>
<gene>
    <name evidence="1" type="ORF">LKD47_02800</name>
</gene>
<dbReference type="SUPFAM" id="SSF63825">
    <property type="entry name" value="YWTD domain"/>
    <property type="match status" value="1"/>
</dbReference>
<accession>A0AAW4W8W3</accession>
<name>A0AAW4W8W3_9FIRM</name>
<evidence type="ECO:0000313" key="2">
    <source>
        <dbReference type="Proteomes" id="UP001198893"/>
    </source>
</evidence>
<sequence length="363" mass="43241">MFRKEKYLMMIERSPAPVWGFDMCIAENEVWVFHGKLNALFRFDMKTEEMKYILSVPELPMMEKILFTAIKYWKKKIFLFPYNALTCIVYETETGRIHTMDVKGMKLETVFGEGRYVYGKPLQTSQPLVKIDLEKECIVKGLELSQSEEIQYTNDICYLGNEKYAGVLTPGNQFFILDTRNDTIQLGDIPDKEEEYCTIEAYNDELYFGGYRKNKVIKVNWKNGKIIKQYGNLEQYGRFVGRWGEEILIDRTEQKEIYRWNVLTGEIKEFAINEKKRDNKQENYWYCYGIFKNLSDGKAYYMNRYNNTFAVWTDISEIRSYEWKISEEDKDELEEKMICNQKDSIQENAIFTLEDYVRVIKGM</sequence>
<evidence type="ECO:0000313" key="1">
    <source>
        <dbReference type="EMBL" id="MCC2241235.1"/>
    </source>
</evidence>
<reference evidence="1" key="1">
    <citation type="submission" date="2021-10" db="EMBL/GenBank/DDBJ databases">
        <title>Anaerobic single-cell dispensing facilitates the cultivation of human gut bacteria.</title>
        <authorList>
            <person name="Afrizal A."/>
        </authorList>
    </citation>
    <scope>NUCLEOTIDE SEQUENCE</scope>
    <source>
        <strain evidence="1">CLA-AA-H204</strain>
    </source>
</reference>
<organism evidence="1 2">
    <name type="scientific">Roseburia amylophila</name>
    <dbReference type="NCBI Taxonomy" id="2981794"/>
    <lineage>
        <taxon>Bacteria</taxon>
        <taxon>Bacillati</taxon>
        <taxon>Bacillota</taxon>
        <taxon>Clostridia</taxon>
        <taxon>Lachnospirales</taxon>
        <taxon>Lachnospiraceae</taxon>
        <taxon>Roseburia</taxon>
    </lineage>
</organism>
<proteinExistence type="predicted"/>
<protein>
    <recommendedName>
        <fullName evidence="3">WG repeat-containing protein</fullName>
    </recommendedName>
</protein>
<dbReference type="AlphaFoldDB" id="A0AAW4W8W3"/>